<dbReference type="Proteomes" id="UP000242818">
    <property type="component" value="Unassembled WGS sequence"/>
</dbReference>
<dbReference type="AlphaFoldDB" id="A0A1C4DU05"/>
<dbReference type="InterPro" id="IPR013094">
    <property type="entry name" value="AB_hydrolase_3"/>
</dbReference>
<evidence type="ECO:0000313" key="6">
    <source>
        <dbReference type="Proteomes" id="UP000242818"/>
    </source>
</evidence>
<comment type="similarity">
    <text evidence="1">Belongs to the 'GDXG' lipolytic enzyme family.</text>
</comment>
<keyword evidence="6" id="KW-1185">Reference proteome</keyword>
<protein>
    <submittedName>
        <fullName evidence="5">Acetyl esterase/lipase</fullName>
    </submittedName>
</protein>
<organism evidence="5 6">
    <name type="scientific">Chitinophaga costaii</name>
    <dbReference type="NCBI Taxonomy" id="1335309"/>
    <lineage>
        <taxon>Bacteria</taxon>
        <taxon>Pseudomonadati</taxon>
        <taxon>Bacteroidota</taxon>
        <taxon>Chitinophagia</taxon>
        <taxon>Chitinophagales</taxon>
        <taxon>Chitinophagaceae</taxon>
        <taxon>Chitinophaga</taxon>
    </lineage>
</organism>
<dbReference type="InterPro" id="IPR002168">
    <property type="entry name" value="Lipase_GDXG_HIS_AS"/>
</dbReference>
<dbReference type="PANTHER" id="PTHR48081">
    <property type="entry name" value="AB HYDROLASE SUPERFAMILY PROTEIN C4A8.06C"/>
    <property type="match status" value="1"/>
</dbReference>
<feature type="chain" id="PRO_5008690757" evidence="3">
    <location>
        <begin position="25"/>
        <end position="346"/>
    </location>
</feature>
<evidence type="ECO:0000259" key="4">
    <source>
        <dbReference type="Pfam" id="PF07859"/>
    </source>
</evidence>
<dbReference type="Gene3D" id="3.40.50.1820">
    <property type="entry name" value="alpha/beta hydrolase"/>
    <property type="match status" value="1"/>
</dbReference>
<gene>
    <name evidence="5" type="ORF">GA0116948_106103</name>
</gene>
<evidence type="ECO:0000256" key="3">
    <source>
        <dbReference type="SAM" id="SignalP"/>
    </source>
</evidence>
<reference evidence="5 6" key="1">
    <citation type="submission" date="2016-08" db="EMBL/GenBank/DDBJ databases">
        <authorList>
            <person name="Seilhamer J.J."/>
        </authorList>
    </citation>
    <scope>NUCLEOTIDE SEQUENCE [LARGE SCALE GENOMIC DNA]</scope>
    <source>
        <strain evidence="5 6">A37T2</strain>
    </source>
</reference>
<sequence length="346" mass="37172">MKKSSLLKVTVVGLGLVLSMRAHAQVIDPAVDPQLESHVKSFLNVLNAGTGKPMEQLSPKDARAVLTGAQQSVKVDLSGITVTEKTINADGQSVKIHIVKPANANGTLPVFMFFHGGGWVLGDFPTHERIVRDLVVHSGAAAVFVDYTPSPEAHYPVAINQAYAATKWVAAHGSEIGVDGKRLAVAGNSVGGNMAAVVALMAKDKQGPAIKLQVLFWPVTDANFDDASYTSFATGRFLTRNMMIWFWDNYTTDANERNQVYASPLRATTEQLKGLPRALVQTAENDVLRDEGEAYARKLDEAGVKVTATRYNGMIHDWGLLNPLATVPGSQSALLQAAAELKVALK</sequence>
<dbReference type="STRING" id="1335309.GA0116948_106103"/>
<keyword evidence="2" id="KW-0378">Hydrolase</keyword>
<evidence type="ECO:0000256" key="2">
    <source>
        <dbReference type="ARBA" id="ARBA00022801"/>
    </source>
</evidence>
<accession>A0A1C4DU05</accession>
<evidence type="ECO:0000313" key="5">
    <source>
        <dbReference type="EMBL" id="SCC34715.1"/>
    </source>
</evidence>
<proteinExistence type="inferred from homology"/>
<dbReference type="EMBL" id="FMAR01000006">
    <property type="protein sequence ID" value="SCC34715.1"/>
    <property type="molecule type" value="Genomic_DNA"/>
</dbReference>
<dbReference type="RefSeq" id="WP_089711963.1">
    <property type="nucleotide sequence ID" value="NZ_FMAR01000006.1"/>
</dbReference>
<dbReference type="OrthoDB" id="9815425at2"/>
<dbReference type="PROSITE" id="PS01173">
    <property type="entry name" value="LIPASE_GDXG_HIS"/>
    <property type="match status" value="1"/>
</dbReference>
<dbReference type="InterPro" id="IPR050300">
    <property type="entry name" value="GDXG_lipolytic_enzyme"/>
</dbReference>
<dbReference type="PANTHER" id="PTHR48081:SF8">
    <property type="entry name" value="ALPHA_BETA HYDROLASE FOLD-3 DOMAIN-CONTAINING PROTEIN-RELATED"/>
    <property type="match status" value="1"/>
</dbReference>
<name>A0A1C4DU05_9BACT</name>
<evidence type="ECO:0000256" key="1">
    <source>
        <dbReference type="ARBA" id="ARBA00010515"/>
    </source>
</evidence>
<dbReference type="GO" id="GO:0016787">
    <property type="term" value="F:hydrolase activity"/>
    <property type="evidence" value="ECO:0007669"/>
    <property type="project" value="UniProtKB-KW"/>
</dbReference>
<dbReference type="Pfam" id="PF07859">
    <property type="entry name" value="Abhydrolase_3"/>
    <property type="match status" value="1"/>
</dbReference>
<feature type="domain" description="Alpha/beta hydrolase fold-3" evidence="4">
    <location>
        <begin position="112"/>
        <end position="318"/>
    </location>
</feature>
<dbReference type="SUPFAM" id="SSF53474">
    <property type="entry name" value="alpha/beta-Hydrolases"/>
    <property type="match status" value="1"/>
</dbReference>
<keyword evidence="3" id="KW-0732">Signal</keyword>
<dbReference type="InterPro" id="IPR029058">
    <property type="entry name" value="AB_hydrolase_fold"/>
</dbReference>
<feature type="signal peptide" evidence="3">
    <location>
        <begin position="1"/>
        <end position="24"/>
    </location>
</feature>